<evidence type="ECO:0000313" key="10">
    <source>
        <dbReference type="Proteomes" id="UP000516764"/>
    </source>
</evidence>
<dbReference type="Proteomes" id="UP000516764">
    <property type="component" value="Chromosome"/>
</dbReference>
<organism evidence="9 10">
    <name type="scientific">Polaribacter haliotis</name>
    <dbReference type="NCBI Taxonomy" id="1888915"/>
    <lineage>
        <taxon>Bacteria</taxon>
        <taxon>Pseudomonadati</taxon>
        <taxon>Bacteroidota</taxon>
        <taxon>Flavobacteriia</taxon>
        <taxon>Flavobacteriales</taxon>
        <taxon>Flavobacteriaceae</taxon>
    </lineage>
</organism>
<name>A0A7L8AG59_9FLAO</name>
<proteinExistence type="inferred from homology"/>
<accession>A0A7L8AG59</accession>
<keyword evidence="10" id="KW-1185">Reference proteome</keyword>
<reference evidence="9 10" key="1">
    <citation type="journal article" date="2016" name="Int. J. Syst. Evol. Microbiol.">
        <title>Polaribacter haliotis sp. nov., isolated from the gut of abalone Haliotis discus hannai.</title>
        <authorList>
            <person name="Kim Y.O."/>
            <person name="Park I.S."/>
            <person name="Park S."/>
            <person name="Nam B.H."/>
            <person name="Park J.M."/>
            <person name="Kim D.G."/>
            <person name="Yoon J.H."/>
        </authorList>
    </citation>
    <scope>NUCLEOTIDE SEQUENCE [LARGE SCALE GENOMIC DNA]</scope>
    <source>
        <strain evidence="9 10">KCTC 52418</strain>
    </source>
</reference>
<evidence type="ECO:0000256" key="2">
    <source>
        <dbReference type="ARBA" id="ARBA00006275"/>
    </source>
</evidence>
<dbReference type="SUPFAM" id="SSF48452">
    <property type="entry name" value="TPR-like"/>
    <property type="match status" value="1"/>
</dbReference>
<dbReference type="InterPro" id="IPR012944">
    <property type="entry name" value="SusD_RagB_dom"/>
</dbReference>
<protein>
    <submittedName>
        <fullName evidence="9">RagB/SusD family nutrient uptake outer membrane protein</fullName>
    </submittedName>
</protein>
<gene>
    <name evidence="9" type="ORF">H9I45_00610</name>
</gene>
<feature type="signal peptide" evidence="6">
    <location>
        <begin position="1"/>
        <end position="24"/>
    </location>
</feature>
<dbReference type="KEGG" id="phal:H9I45_00610"/>
<evidence type="ECO:0000259" key="7">
    <source>
        <dbReference type="Pfam" id="PF07980"/>
    </source>
</evidence>
<dbReference type="OrthoDB" id="5694214at2"/>
<keyword evidence="5" id="KW-0998">Cell outer membrane</keyword>
<dbReference type="Pfam" id="PF14322">
    <property type="entry name" value="SusD-like_3"/>
    <property type="match status" value="1"/>
</dbReference>
<evidence type="ECO:0000256" key="4">
    <source>
        <dbReference type="ARBA" id="ARBA00023136"/>
    </source>
</evidence>
<dbReference type="Pfam" id="PF07980">
    <property type="entry name" value="SusD_RagB"/>
    <property type="match status" value="1"/>
</dbReference>
<comment type="similarity">
    <text evidence="2">Belongs to the SusD family.</text>
</comment>
<dbReference type="GO" id="GO:0009279">
    <property type="term" value="C:cell outer membrane"/>
    <property type="evidence" value="ECO:0007669"/>
    <property type="project" value="UniProtKB-SubCell"/>
</dbReference>
<comment type="subcellular location">
    <subcellularLocation>
        <location evidence="1">Cell outer membrane</location>
    </subcellularLocation>
</comment>
<dbReference type="RefSeq" id="WP_088355230.1">
    <property type="nucleotide sequence ID" value="NZ_CP061813.1"/>
</dbReference>
<dbReference type="InterPro" id="IPR011990">
    <property type="entry name" value="TPR-like_helical_dom_sf"/>
</dbReference>
<evidence type="ECO:0000259" key="8">
    <source>
        <dbReference type="Pfam" id="PF14322"/>
    </source>
</evidence>
<sequence length="482" mass="53087">MKNIINKIKFLAILTLVFSIVSCSEDFLEPSPTPDAAISGVDFYKTEEQVLSGIIGIYDAIQGVNDTRSDTNHGIQMEFYVTEMRSDNTRTKSGEGEASQFDFFTVQPTNGLVADHYRSAYNAVFRANKVLENLDVVSAANKAKYEAEARFLRAYTYFNLVRLYGDLPLIDKVITIEDKDTQFTRVPAAQVYEFIIADFKFAIQNLSNGSKNRASKAAAQGLLAKVYLTQNTNYVEAQVLLEDVMKSGFILEPNFEDVFYNEDNKEVIFSIGFISGITQDSQNFSAEFLNGVGRTVGVNYVTNDAKEALDLLGGNRTAVSYRNDFLQTTQNQVAKFLPNGSDGGADGKTFTGFDPRLAGNDWVVLRYADILLMHAEAIMAGGQDTSVGAAINSFQAVRDRAGLTTPVTTITKQELLDERRVELAFENHRLFDLIRLGEAQNVLSTFSAATGGSFSSTDLLLPIPQVEIGLSNGKLSQNPGYN</sequence>
<feature type="domain" description="RagB/SusD" evidence="7">
    <location>
        <begin position="355"/>
        <end position="481"/>
    </location>
</feature>
<keyword evidence="3 6" id="KW-0732">Signal</keyword>
<dbReference type="CDD" id="cd08977">
    <property type="entry name" value="SusD"/>
    <property type="match status" value="1"/>
</dbReference>
<keyword evidence="4" id="KW-0472">Membrane</keyword>
<feature type="domain" description="SusD-like N-terminal" evidence="8">
    <location>
        <begin position="73"/>
        <end position="228"/>
    </location>
</feature>
<dbReference type="EMBL" id="CP061813">
    <property type="protein sequence ID" value="QOD60972.1"/>
    <property type="molecule type" value="Genomic_DNA"/>
</dbReference>
<evidence type="ECO:0000313" key="9">
    <source>
        <dbReference type="EMBL" id="QOD60972.1"/>
    </source>
</evidence>
<evidence type="ECO:0000256" key="5">
    <source>
        <dbReference type="ARBA" id="ARBA00023237"/>
    </source>
</evidence>
<dbReference type="PROSITE" id="PS51257">
    <property type="entry name" value="PROKAR_LIPOPROTEIN"/>
    <property type="match status" value="1"/>
</dbReference>
<dbReference type="Gene3D" id="1.25.40.390">
    <property type="match status" value="1"/>
</dbReference>
<feature type="chain" id="PRO_5032475008" evidence="6">
    <location>
        <begin position="25"/>
        <end position="482"/>
    </location>
</feature>
<evidence type="ECO:0000256" key="3">
    <source>
        <dbReference type="ARBA" id="ARBA00022729"/>
    </source>
</evidence>
<evidence type="ECO:0000256" key="1">
    <source>
        <dbReference type="ARBA" id="ARBA00004442"/>
    </source>
</evidence>
<dbReference type="AlphaFoldDB" id="A0A7L8AG59"/>
<evidence type="ECO:0000256" key="6">
    <source>
        <dbReference type="SAM" id="SignalP"/>
    </source>
</evidence>
<dbReference type="InterPro" id="IPR033985">
    <property type="entry name" value="SusD-like_N"/>
</dbReference>